<keyword evidence="6" id="KW-0325">Glycoprotein</keyword>
<organism evidence="9 10">
    <name type="scientific">Trypanosoma vivax (strain Y486)</name>
    <dbReference type="NCBI Taxonomy" id="1055687"/>
    <lineage>
        <taxon>Eukaryota</taxon>
        <taxon>Discoba</taxon>
        <taxon>Euglenozoa</taxon>
        <taxon>Kinetoplastea</taxon>
        <taxon>Metakinetoplastina</taxon>
        <taxon>Trypanosomatida</taxon>
        <taxon>Trypanosomatidae</taxon>
        <taxon>Trypanosoma</taxon>
        <taxon>Duttonella</taxon>
    </lineage>
</organism>
<keyword evidence="2 7" id="KW-0732">Signal</keyword>
<keyword evidence="3 7" id="KW-0378">Hydrolase</keyword>
<evidence type="ECO:0000256" key="3">
    <source>
        <dbReference type="ARBA" id="ARBA00022801"/>
    </source>
</evidence>
<proteinExistence type="inferred from homology"/>
<dbReference type="VEuPathDB" id="TriTrypDB:TvY486_0042850"/>
<feature type="transmembrane region" description="Helical" evidence="8">
    <location>
        <begin position="605"/>
        <end position="627"/>
    </location>
</feature>
<evidence type="ECO:0000313" key="9">
    <source>
        <dbReference type="EMBL" id="CCD21380.1"/>
    </source>
</evidence>
<dbReference type="Proteomes" id="UP000009027">
    <property type="component" value="Unassembled WGS sequence"/>
</dbReference>
<evidence type="ECO:0000313" key="10">
    <source>
        <dbReference type="Proteomes" id="UP000009027"/>
    </source>
</evidence>
<dbReference type="GO" id="GO:0005576">
    <property type="term" value="C:extracellular region"/>
    <property type="evidence" value="ECO:0007669"/>
    <property type="project" value="TreeGrafter"/>
</dbReference>
<feature type="signal peptide" evidence="7">
    <location>
        <begin position="1"/>
        <end position="30"/>
    </location>
</feature>
<dbReference type="AlphaFoldDB" id="F9WUY0"/>
<evidence type="ECO:0000256" key="1">
    <source>
        <dbReference type="ARBA" id="ARBA00007835"/>
    </source>
</evidence>
<dbReference type="EMBL" id="CAEX01007616">
    <property type="protein sequence ID" value="CCD21380.1"/>
    <property type="molecule type" value="Genomic_DNA"/>
</dbReference>
<dbReference type="GO" id="GO:0009395">
    <property type="term" value="P:phospholipid catabolic process"/>
    <property type="evidence" value="ECO:0007669"/>
    <property type="project" value="TreeGrafter"/>
</dbReference>
<keyword evidence="5 7" id="KW-0443">Lipid metabolism</keyword>
<evidence type="ECO:0000256" key="2">
    <source>
        <dbReference type="ARBA" id="ARBA00022729"/>
    </source>
</evidence>
<dbReference type="Gene3D" id="3.60.60.30">
    <property type="match status" value="1"/>
</dbReference>
<evidence type="ECO:0000256" key="5">
    <source>
        <dbReference type="ARBA" id="ARBA00023098"/>
    </source>
</evidence>
<evidence type="ECO:0000256" key="6">
    <source>
        <dbReference type="ARBA" id="ARBA00023180"/>
    </source>
</evidence>
<comment type="function">
    <text evidence="7">Putative phospholipase.</text>
</comment>
<keyword evidence="8" id="KW-0812">Transmembrane</keyword>
<comment type="similarity">
    <text evidence="1 7">Belongs to the phospholipase B-like family.</text>
</comment>
<keyword evidence="8" id="KW-0472">Membrane</keyword>
<evidence type="ECO:0000256" key="4">
    <source>
        <dbReference type="ARBA" id="ARBA00022963"/>
    </source>
</evidence>
<sequence length="647" mass="72399">MSVSMKMHPAMRNLLLLVFVCLNLSVQAQAFALWSDQADTVYVRYSFENKTFSVADDPKYGTVVGLVSLKASFNETGWDVLSGSADSAFLQQHASNLTDVMPLIYGAIGFGEGYLTHNKTYDAVRNVFEGKGGLDELLEKSKETVRWLDEHLRYMENYPAEDDFGRQLKNMLALLDGLVSGHNSVMPKGKRLDRVRLFYYNMMTEIGDIVRAVSPHDVVERLKKEMPRWFKDQHCSALVKMTANDIFFAHSTWSSFNSMLRQYKSYRFGKDAVVMSSYPGLVHSVDDWYMTHNRLAVMETTNMVYDDALLRTGVVNRSVAAFMRAMIANVIAKDAPSWVGNFSRENSGTYNNQWMVLDMGKVNQGVIANRTLPADTFWVAEQLPGKESPLGVTAQDMTAHLNNKTYWASYNIPFFPNVYNLSGTLSQKNKFGDFFSYENYSRALIFARDQGNVTDLEGVKRLIRYNNFKVDPFSRIPNCTGAGGGKPPANKCNPEYSAMLAIAARGDLNPPGGPSQYGPLYGSVGRRDHGATDAKIATWSGMSSSHKFVAHAVCGPTTDQQPPFEWKKDMFDPMPPTYGLLNVYNFSFVSFTTQIDDSWDDNAKIIAAAVGATASVLVLIVIAVVILRSRKVETEDELQEEQEALLE</sequence>
<dbReference type="PANTHER" id="PTHR12370">
    <property type="entry name" value="PHOSPHOLIPASE B-RELATED"/>
    <property type="match status" value="1"/>
</dbReference>
<accession>F9WUY0</accession>
<dbReference type="PANTHER" id="PTHR12370:SF3">
    <property type="entry name" value="PHOSPHOLIPASE B-LIKE 2-RELATED"/>
    <property type="match status" value="1"/>
</dbReference>
<name>F9WUY0_TRYVY</name>
<keyword evidence="10" id="KW-1185">Reference proteome</keyword>
<gene>
    <name evidence="9" type="ORF">TvY486_0042850</name>
</gene>
<evidence type="ECO:0000256" key="7">
    <source>
        <dbReference type="RuleBase" id="RU364138"/>
    </source>
</evidence>
<dbReference type="Pfam" id="PF04916">
    <property type="entry name" value="Phospholip_B"/>
    <property type="match status" value="1"/>
</dbReference>
<protein>
    <recommendedName>
        <fullName evidence="7">Phospholipase B-like</fullName>
        <ecNumber evidence="7">3.1.1.-</ecNumber>
    </recommendedName>
</protein>
<reference evidence="9 10" key="1">
    <citation type="journal article" date="2012" name="Proc. Natl. Acad. Sci. U.S.A.">
        <title>Antigenic diversity is generated by distinct evolutionary mechanisms in African trypanosome species.</title>
        <authorList>
            <person name="Jackson A.P."/>
            <person name="Berry A."/>
            <person name="Aslett M."/>
            <person name="Allison H.C."/>
            <person name="Burton P."/>
            <person name="Vavrova-Anderson J."/>
            <person name="Brown R."/>
            <person name="Browne H."/>
            <person name="Corton N."/>
            <person name="Hauser H."/>
            <person name="Gamble J."/>
            <person name="Gilderthorp R."/>
            <person name="Marcello L."/>
            <person name="McQuillan J."/>
            <person name="Otto T.D."/>
            <person name="Quail M.A."/>
            <person name="Sanders M.J."/>
            <person name="van Tonder A."/>
            <person name="Ginger M.L."/>
            <person name="Field M.C."/>
            <person name="Barry J.D."/>
            <person name="Hertz-Fowler C."/>
            <person name="Berriman M."/>
        </authorList>
    </citation>
    <scope>NUCLEOTIDE SEQUENCE</scope>
    <source>
        <strain evidence="9 10">Y486</strain>
    </source>
</reference>
<keyword evidence="4 7" id="KW-0442">Lipid degradation</keyword>
<keyword evidence="8" id="KW-1133">Transmembrane helix</keyword>
<dbReference type="GO" id="GO:0004620">
    <property type="term" value="F:phospholipase activity"/>
    <property type="evidence" value="ECO:0007669"/>
    <property type="project" value="InterPro"/>
</dbReference>
<evidence type="ECO:0000256" key="8">
    <source>
        <dbReference type="SAM" id="Phobius"/>
    </source>
</evidence>
<feature type="chain" id="PRO_5005679197" description="Phospholipase B-like" evidence="7">
    <location>
        <begin position="31"/>
        <end position="647"/>
    </location>
</feature>
<dbReference type="InterPro" id="IPR007000">
    <property type="entry name" value="PLipase_B-like"/>
</dbReference>
<dbReference type="EC" id="3.1.1.-" evidence="7"/>